<dbReference type="EMBL" id="OY731398">
    <property type="protein sequence ID" value="CAJ1898635.1"/>
    <property type="molecule type" value="Genomic_DNA"/>
</dbReference>
<organism evidence="1 2">
    <name type="scientific">Sphenostylis stenocarpa</name>
    <dbReference type="NCBI Taxonomy" id="92480"/>
    <lineage>
        <taxon>Eukaryota</taxon>
        <taxon>Viridiplantae</taxon>
        <taxon>Streptophyta</taxon>
        <taxon>Embryophyta</taxon>
        <taxon>Tracheophyta</taxon>
        <taxon>Spermatophyta</taxon>
        <taxon>Magnoliopsida</taxon>
        <taxon>eudicotyledons</taxon>
        <taxon>Gunneridae</taxon>
        <taxon>Pentapetalae</taxon>
        <taxon>rosids</taxon>
        <taxon>fabids</taxon>
        <taxon>Fabales</taxon>
        <taxon>Fabaceae</taxon>
        <taxon>Papilionoideae</taxon>
        <taxon>50 kb inversion clade</taxon>
        <taxon>NPAAA clade</taxon>
        <taxon>indigoferoid/millettioid clade</taxon>
        <taxon>Phaseoleae</taxon>
        <taxon>Sphenostylis</taxon>
    </lineage>
</organism>
<dbReference type="AlphaFoldDB" id="A0AA86V308"/>
<proteinExistence type="predicted"/>
<name>A0AA86V308_9FABA</name>
<protein>
    <submittedName>
        <fullName evidence="1">Uncharacterized protein</fullName>
    </submittedName>
</protein>
<evidence type="ECO:0000313" key="1">
    <source>
        <dbReference type="EMBL" id="CAJ1898635.1"/>
    </source>
</evidence>
<keyword evidence="2" id="KW-1185">Reference proteome</keyword>
<evidence type="ECO:0000313" key="2">
    <source>
        <dbReference type="Proteomes" id="UP001189624"/>
    </source>
</evidence>
<reference evidence="1" key="1">
    <citation type="submission" date="2023-10" db="EMBL/GenBank/DDBJ databases">
        <authorList>
            <person name="Domelevo Entfellner J.-B."/>
        </authorList>
    </citation>
    <scope>NUCLEOTIDE SEQUENCE</scope>
</reference>
<gene>
    <name evidence="1" type="ORF">AYBTSS11_LOCUS3103</name>
</gene>
<sequence length="88" mass="10268">MDESYFNIPKDRKWSSHTFAEYPLCRLLYEESLDLEKDISVAGQTYSHIIFKSSYIHNVSFIHIPHVSQFSSMKGLGIFISCCLRNFV</sequence>
<accession>A0AA86V308</accession>
<dbReference type="Proteomes" id="UP001189624">
    <property type="component" value="Chromosome 1"/>
</dbReference>
<dbReference type="Gramene" id="rna-AYBTSS11_LOCUS3103">
    <property type="protein sequence ID" value="CAJ1898635.1"/>
    <property type="gene ID" value="gene-AYBTSS11_LOCUS3103"/>
</dbReference>